<keyword evidence="3" id="KW-1185">Reference proteome</keyword>
<dbReference type="Proteomes" id="UP001055039">
    <property type="component" value="Unassembled WGS sequence"/>
</dbReference>
<name>A0ABQ4UL80_9HYPH</name>
<feature type="region of interest" description="Disordered" evidence="1">
    <location>
        <begin position="242"/>
        <end position="261"/>
    </location>
</feature>
<evidence type="ECO:0000313" key="3">
    <source>
        <dbReference type="Proteomes" id="UP001055039"/>
    </source>
</evidence>
<protein>
    <recommendedName>
        <fullName evidence="4">Vanillate O-demethylase oxygenase-like C-terminal catalytic domain-containing protein</fullName>
    </recommendedName>
</protein>
<feature type="compositionally biased region" description="Basic residues" evidence="1">
    <location>
        <begin position="250"/>
        <end position="261"/>
    </location>
</feature>
<reference evidence="2" key="2">
    <citation type="submission" date="2021-08" db="EMBL/GenBank/DDBJ databases">
        <authorList>
            <person name="Tani A."/>
            <person name="Ola A."/>
            <person name="Ogura Y."/>
            <person name="Katsura K."/>
            <person name="Hayashi T."/>
        </authorList>
    </citation>
    <scope>NUCLEOTIDE SEQUENCE</scope>
    <source>
        <strain evidence="2">NBRC 15686</strain>
    </source>
</reference>
<accession>A0ABQ4UL80</accession>
<sequence length="261" mass="29411">MVNPDRAEQTGRTARQAPELLCYPEYEGAPEIIAGRSARDWMDATAQRFAYRCTPLAIANATGWEITLPFSFSATWNGGPLVSDVWTFLEGWDSRYRQVVSSVFGNGVLTFHPGWLFRTSPGWALIARGPPNTPRDGIAPLEGLVETDWLPFTFTMNWRFTRPGTVRFGKGECFCFITPVPHETYDTIRPRIRSLDDDPDLKAAYDDWRSRRSAFQARVAVGEPDAIRAGWQRDYIAGRDPTGSAGPAFHRTKRVLPKPVR</sequence>
<reference evidence="2" key="1">
    <citation type="journal article" date="2021" name="Front. Microbiol.">
        <title>Comprehensive Comparative Genomics and Phenotyping of Methylobacterium Species.</title>
        <authorList>
            <person name="Alessa O."/>
            <person name="Ogura Y."/>
            <person name="Fujitani Y."/>
            <person name="Takami H."/>
            <person name="Hayashi T."/>
            <person name="Sahin N."/>
            <person name="Tani A."/>
        </authorList>
    </citation>
    <scope>NUCLEOTIDE SEQUENCE</scope>
    <source>
        <strain evidence="2">NBRC 15686</strain>
    </source>
</reference>
<dbReference type="EMBL" id="BPRC01000041">
    <property type="protein sequence ID" value="GJE68036.1"/>
    <property type="molecule type" value="Genomic_DNA"/>
</dbReference>
<comment type="caution">
    <text evidence="2">The sequence shown here is derived from an EMBL/GenBank/DDBJ whole genome shotgun (WGS) entry which is preliminary data.</text>
</comment>
<dbReference type="InterPro" id="IPR045709">
    <property type="entry name" value="DUF6065"/>
</dbReference>
<evidence type="ECO:0000313" key="2">
    <source>
        <dbReference type="EMBL" id="GJE68036.1"/>
    </source>
</evidence>
<evidence type="ECO:0000256" key="1">
    <source>
        <dbReference type="SAM" id="MobiDB-lite"/>
    </source>
</evidence>
<proteinExistence type="predicted"/>
<gene>
    <name evidence="2" type="ORF">LNAOJCKE_5272</name>
</gene>
<dbReference type="RefSeq" id="WP_238228909.1">
    <property type="nucleotide sequence ID" value="NZ_BAAADH010000053.1"/>
</dbReference>
<organism evidence="2 3">
    <name type="scientific">Methylorubrum aminovorans</name>
    <dbReference type="NCBI Taxonomy" id="269069"/>
    <lineage>
        <taxon>Bacteria</taxon>
        <taxon>Pseudomonadati</taxon>
        <taxon>Pseudomonadota</taxon>
        <taxon>Alphaproteobacteria</taxon>
        <taxon>Hyphomicrobiales</taxon>
        <taxon>Methylobacteriaceae</taxon>
        <taxon>Methylorubrum</taxon>
    </lineage>
</organism>
<dbReference type="Pfam" id="PF19541">
    <property type="entry name" value="DUF6065"/>
    <property type="match status" value="1"/>
</dbReference>
<evidence type="ECO:0008006" key="4">
    <source>
        <dbReference type="Google" id="ProtNLM"/>
    </source>
</evidence>